<proteinExistence type="predicted"/>
<organism evidence="1 2">
    <name type="scientific">Violaceomyces palustris</name>
    <dbReference type="NCBI Taxonomy" id="1673888"/>
    <lineage>
        <taxon>Eukaryota</taxon>
        <taxon>Fungi</taxon>
        <taxon>Dikarya</taxon>
        <taxon>Basidiomycota</taxon>
        <taxon>Ustilaginomycotina</taxon>
        <taxon>Ustilaginomycetes</taxon>
        <taxon>Violaceomycetales</taxon>
        <taxon>Violaceomycetaceae</taxon>
        <taxon>Violaceomyces</taxon>
    </lineage>
</organism>
<keyword evidence="2" id="KW-1185">Reference proteome</keyword>
<sequence length="793" mass="88856">MGILSAIGSRVASSGLLNSKRTEDYTPLPTTIHSPTLSVSSLGSEGVRYHALPKKLTVRNKVRSLTHHLPTLKLTLLLLGCFILGKFASFPSSDPASFTSTFLVADDKYHRIFQDKSPGRASQEAMRIRAYDAMSDDCVQEWVIHHIWGESCQGTDLSDGLSLDGVWAWVNGSDPVQMASRQAFRPSTKLNMDVTHRYADHNELLYSMRSAFESLGPKVMRKMHILASAYPLGDSAVGEPGTKMVGQIPAWLKKESTVDKNGYVALHHDSEYFRPSSVDTKTQGQIQEWRSKVLPSFNSLAVESQLSNLEATASDQMVYFNDDFFTLRPNSISDFTSPLYGPVIKTLARVTSYYTPSKDPLQRLWNPAGEEVGIKRAAWVLGQRFPMRTLPYITHHPRSLWLPLLREAMQTFPQAFQDTALARFRAQKEVPNSIQGFFLASWYIVERHREALLWSWAVAKWGTEGGGVVSPKIKDEMWVELVGSQRDSIGSDTLKVKAPLRKSVEDPIAFQKAGVDVPLNTEYSFSSKDGHALSYLSWLWYWNRPRHGFPDLTKGLIEIPAAETIDPSFHPSSSSRSTDVCKLKRTACLGPREESESASSLFKRIAFEKPECGDCMIAALMGASGISGIEKFVPPPLDEEDVVISSTSRAESPSAGGETPPPPPPPPHLPLTSSWKETDFSLETILSPSWSKTTKTKKNLRIWCARLIQRYSYVMGSTPSDFYKVERADSLEEKLGRVDDSSETLMDRFTTGPTTFLCLNDDIKEDLKGTERINRILQNWFNDRWPRKLPDEI</sequence>
<name>A0ACD0NWU4_9BASI</name>
<dbReference type="Proteomes" id="UP000245626">
    <property type="component" value="Unassembled WGS sequence"/>
</dbReference>
<accession>A0ACD0NWU4</accession>
<reference evidence="1 2" key="1">
    <citation type="journal article" date="2018" name="Mol. Biol. Evol.">
        <title>Broad Genomic Sampling Reveals a Smut Pathogenic Ancestry of the Fungal Clade Ustilaginomycotina.</title>
        <authorList>
            <person name="Kijpornyongpan T."/>
            <person name="Mondo S.J."/>
            <person name="Barry K."/>
            <person name="Sandor L."/>
            <person name="Lee J."/>
            <person name="Lipzen A."/>
            <person name="Pangilinan J."/>
            <person name="LaButti K."/>
            <person name="Hainaut M."/>
            <person name="Henrissat B."/>
            <person name="Grigoriev I.V."/>
            <person name="Spatafora J.W."/>
            <person name="Aime M.C."/>
        </authorList>
    </citation>
    <scope>NUCLEOTIDE SEQUENCE [LARGE SCALE GENOMIC DNA]</scope>
    <source>
        <strain evidence="1 2">SA 807</strain>
    </source>
</reference>
<protein>
    <submittedName>
        <fullName evidence="1">Uncharacterized protein</fullName>
    </submittedName>
</protein>
<dbReference type="EMBL" id="KZ819957">
    <property type="protein sequence ID" value="PWN50205.1"/>
    <property type="molecule type" value="Genomic_DNA"/>
</dbReference>
<evidence type="ECO:0000313" key="2">
    <source>
        <dbReference type="Proteomes" id="UP000245626"/>
    </source>
</evidence>
<gene>
    <name evidence="1" type="ORF">IE53DRAFT_316218</name>
</gene>
<evidence type="ECO:0000313" key="1">
    <source>
        <dbReference type="EMBL" id="PWN50205.1"/>
    </source>
</evidence>